<evidence type="ECO:0000313" key="2">
    <source>
        <dbReference type="Proteomes" id="UP000027015"/>
    </source>
</evidence>
<dbReference type="STRING" id="1134510.O9A_00084"/>
<comment type="caution">
    <text evidence="1">The sequence shown here is derived from an EMBL/GenBank/DDBJ whole genome shotgun (WGS) entry which is preliminary data.</text>
</comment>
<organism evidence="1 2">
    <name type="scientific">Bartonella koehlerae C-29</name>
    <dbReference type="NCBI Taxonomy" id="1134510"/>
    <lineage>
        <taxon>Bacteria</taxon>
        <taxon>Pseudomonadati</taxon>
        <taxon>Pseudomonadota</taxon>
        <taxon>Alphaproteobacteria</taxon>
        <taxon>Hyphomicrobiales</taxon>
        <taxon>Bartonellaceae</taxon>
        <taxon>Bartonella</taxon>
    </lineage>
</organism>
<proteinExistence type="predicted"/>
<dbReference type="PATRIC" id="fig|1134510.3.peg.124"/>
<dbReference type="HOGENOM" id="CLU_2822394_0_0_5"/>
<dbReference type="EMBL" id="AHPL01000001">
    <property type="protein sequence ID" value="KEC56590.1"/>
    <property type="molecule type" value="Genomic_DNA"/>
</dbReference>
<sequence>MRQVRLLMQVNENATVLSFKGMLKSREFILENQRILFRDYDLGKLLHNMRMVFEKSCLKNVQKQFY</sequence>
<protein>
    <submittedName>
        <fullName evidence="1">Uncharacterized protein</fullName>
    </submittedName>
</protein>
<reference evidence="1 2" key="1">
    <citation type="submission" date="2012-04" db="EMBL/GenBank/DDBJ databases">
        <title>The Genome Sequence of Bartonella koehlerae C-29.</title>
        <authorList>
            <consortium name="The Broad Institute Genome Sequencing Platform"/>
            <consortium name="The Broad Institute Genome Sequencing Center for Infectious Disease"/>
            <person name="Feldgarden M."/>
            <person name="Kirby J."/>
            <person name="Kosoy M."/>
            <person name="Birtles R."/>
            <person name="Probert W.S."/>
            <person name="Chiaraviglio L."/>
            <person name="Walker B."/>
            <person name="Young S.K."/>
            <person name="Zeng Q."/>
            <person name="Gargeya S."/>
            <person name="Fitzgerald M."/>
            <person name="Haas B."/>
            <person name="Abouelleil A."/>
            <person name="Alvarado L."/>
            <person name="Arachchi H.M."/>
            <person name="Berlin A.M."/>
            <person name="Chapman S.B."/>
            <person name="Goldberg J."/>
            <person name="Griggs A."/>
            <person name="Gujja S."/>
            <person name="Hansen M."/>
            <person name="Howarth C."/>
            <person name="Imamovic A."/>
            <person name="Larimer J."/>
            <person name="McCowen C."/>
            <person name="Montmayeur A."/>
            <person name="Murphy C."/>
            <person name="Neiman D."/>
            <person name="Pearson M."/>
            <person name="Priest M."/>
            <person name="Roberts A."/>
            <person name="Saif S."/>
            <person name="Shea T."/>
            <person name="Sisk P."/>
            <person name="Sykes S."/>
            <person name="Wortman J."/>
            <person name="Nusbaum C."/>
            <person name="Birren B."/>
        </authorList>
    </citation>
    <scope>NUCLEOTIDE SEQUENCE [LARGE SCALE GENOMIC DNA]</scope>
    <source>
        <strain evidence="1 2">C-29</strain>
    </source>
</reference>
<keyword evidence="2" id="KW-1185">Reference proteome</keyword>
<name>A0A067W9A5_9HYPH</name>
<evidence type="ECO:0000313" key="1">
    <source>
        <dbReference type="EMBL" id="KEC56590.1"/>
    </source>
</evidence>
<dbReference type="Proteomes" id="UP000027015">
    <property type="component" value="Unassembled WGS sequence"/>
</dbReference>
<accession>A0A067W9A5</accession>
<gene>
    <name evidence="1" type="ORF">O9A_00084</name>
</gene>
<dbReference type="AlphaFoldDB" id="A0A067W9A5"/>